<proteinExistence type="predicted"/>
<keyword evidence="1" id="KW-0479">Metal-binding</keyword>
<feature type="signal peptide" evidence="6">
    <location>
        <begin position="1"/>
        <end position="24"/>
    </location>
</feature>
<dbReference type="GO" id="GO:0008270">
    <property type="term" value="F:zinc ion binding"/>
    <property type="evidence" value="ECO:0007669"/>
    <property type="project" value="UniProtKB-KW"/>
</dbReference>
<comment type="caution">
    <text evidence="8">The sequence shown here is derived from an EMBL/GenBank/DDBJ whole genome shotgun (WGS) entry which is preliminary data.</text>
</comment>
<feature type="region of interest" description="Disordered" evidence="5">
    <location>
        <begin position="190"/>
        <end position="209"/>
    </location>
</feature>
<dbReference type="PROSITE" id="PS00518">
    <property type="entry name" value="ZF_RING_1"/>
    <property type="match status" value="1"/>
</dbReference>
<organism evidence="8 9">
    <name type="scientific">Ambispora gerdemannii</name>
    <dbReference type="NCBI Taxonomy" id="144530"/>
    <lineage>
        <taxon>Eukaryota</taxon>
        <taxon>Fungi</taxon>
        <taxon>Fungi incertae sedis</taxon>
        <taxon>Mucoromycota</taxon>
        <taxon>Glomeromycotina</taxon>
        <taxon>Glomeromycetes</taxon>
        <taxon>Archaeosporales</taxon>
        <taxon>Ambisporaceae</taxon>
        <taxon>Ambispora</taxon>
    </lineage>
</organism>
<feature type="region of interest" description="Disordered" evidence="5">
    <location>
        <begin position="30"/>
        <end position="63"/>
    </location>
</feature>
<feature type="domain" description="RING-type" evidence="7">
    <location>
        <begin position="328"/>
        <end position="381"/>
    </location>
</feature>
<dbReference type="Proteomes" id="UP000789831">
    <property type="component" value="Unassembled WGS sequence"/>
</dbReference>
<reference evidence="8" key="1">
    <citation type="submission" date="2021-06" db="EMBL/GenBank/DDBJ databases">
        <authorList>
            <person name="Kallberg Y."/>
            <person name="Tangrot J."/>
            <person name="Rosling A."/>
        </authorList>
    </citation>
    <scope>NUCLEOTIDE SEQUENCE</scope>
    <source>
        <strain evidence="8">MT106</strain>
    </source>
</reference>
<feature type="compositionally biased region" description="Low complexity" evidence="5">
    <location>
        <begin position="106"/>
        <end position="119"/>
    </location>
</feature>
<dbReference type="PANTHER" id="PTHR15710">
    <property type="entry name" value="E3 UBIQUITIN-PROTEIN LIGASE PRAJA"/>
    <property type="match status" value="1"/>
</dbReference>
<gene>
    <name evidence="8" type="ORF">AGERDE_LOCUS3953</name>
</gene>
<dbReference type="SMART" id="SM00184">
    <property type="entry name" value="RING"/>
    <property type="match status" value="2"/>
</dbReference>
<feature type="chain" id="PRO_5040200344" evidence="6">
    <location>
        <begin position="25"/>
        <end position="393"/>
    </location>
</feature>
<keyword evidence="6" id="KW-0732">Signal</keyword>
<accession>A0A9N8ZH33</accession>
<keyword evidence="2 4" id="KW-0863">Zinc-finger</keyword>
<dbReference type="CDD" id="cd16448">
    <property type="entry name" value="RING-H2"/>
    <property type="match status" value="1"/>
</dbReference>
<evidence type="ECO:0000256" key="6">
    <source>
        <dbReference type="SAM" id="SignalP"/>
    </source>
</evidence>
<feature type="region of interest" description="Disordered" evidence="5">
    <location>
        <begin position="94"/>
        <end position="121"/>
    </location>
</feature>
<dbReference type="OrthoDB" id="8062037at2759"/>
<dbReference type="InterPro" id="IPR017907">
    <property type="entry name" value="Znf_RING_CS"/>
</dbReference>
<feature type="compositionally biased region" description="Low complexity" evidence="5">
    <location>
        <begin position="43"/>
        <end position="63"/>
    </location>
</feature>
<keyword evidence="9" id="KW-1185">Reference proteome</keyword>
<dbReference type="PROSITE" id="PS50089">
    <property type="entry name" value="ZF_RING_2"/>
    <property type="match status" value="2"/>
</dbReference>
<evidence type="ECO:0000256" key="5">
    <source>
        <dbReference type="SAM" id="MobiDB-lite"/>
    </source>
</evidence>
<evidence type="ECO:0000256" key="2">
    <source>
        <dbReference type="ARBA" id="ARBA00022771"/>
    </source>
</evidence>
<feature type="compositionally biased region" description="Polar residues" evidence="5">
    <location>
        <begin position="276"/>
        <end position="293"/>
    </location>
</feature>
<keyword evidence="3" id="KW-0862">Zinc</keyword>
<dbReference type="InterPro" id="IPR013083">
    <property type="entry name" value="Znf_RING/FYVE/PHD"/>
</dbReference>
<feature type="compositionally biased region" description="Polar residues" evidence="5">
    <location>
        <begin position="96"/>
        <end position="105"/>
    </location>
</feature>
<dbReference type="AlphaFoldDB" id="A0A9N8ZH33"/>
<dbReference type="InterPro" id="IPR001841">
    <property type="entry name" value="Znf_RING"/>
</dbReference>
<protein>
    <submittedName>
        <fullName evidence="8">415_t:CDS:1</fullName>
    </submittedName>
</protein>
<dbReference type="Gene3D" id="3.30.40.10">
    <property type="entry name" value="Zinc/RING finger domain, C3HC4 (zinc finger)"/>
    <property type="match status" value="2"/>
</dbReference>
<dbReference type="Pfam" id="PF13639">
    <property type="entry name" value="zf-RING_2"/>
    <property type="match status" value="1"/>
</dbReference>
<evidence type="ECO:0000313" key="9">
    <source>
        <dbReference type="Proteomes" id="UP000789831"/>
    </source>
</evidence>
<sequence length="393" mass="44068">MRNFTAVFLVSILLLALVAQPILAAAANEKNTTSGGNGKGGKNENNSTSTTTGTSKSNSNSTSTPQMLHLLLWDTETVSLSRIHPISSGVEIPNFTFPTSSSPQQNTDNNTNTNNTRNNGPGNLHFVLYQTPGQNGEPAMFFFTPFYVDPQEQKPRASEKAMNNLPIIEITQNDEQCPVCLDNFIKGQKQEEQQTENGDEKKENSDKEKVVREMPCKHLFCESCLFEWLRQNNTCPLCRFEIESQDQDTSTAPDININPQEQTPSPPQQTHENNDNHVNSSIPTASSRQSQPRTRYAQHRHPYYPTSRTNYRHSNQLTSCSLERVGCCEENNLNQQQHTPIITLPQCHHRFHAACLRTSLLVEGYSLETTSPLSFRCPSCRASANLEIQLSRP</sequence>
<feature type="region of interest" description="Disordered" evidence="5">
    <location>
        <begin position="249"/>
        <end position="308"/>
    </location>
</feature>
<evidence type="ECO:0000256" key="4">
    <source>
        <dbReference type="PROSITE-ProRule" id="PRU00175"/>
    </source>
</evidence>
<dbReference type="SUPFAM" id="SSF57850">
    <property type="entry name" value="RING/U-box"/>
    <property type="match status" value="2"/>
</dbReference>
<evidence type="ECO:0000259" key="7">
    <source>
        <dbReference type="PROSITE" id="PS50089"/>
    </source>
</evidence>
<evidence type="ECO:0000256" key="3">
    <source>
        <dbReference type="ARBA" id="ARBA00022833"/>
    </source>
</evidence>
<dbReference type="EMBL" id="CAJVPL010000422">
    <property type="protein sequence ID" value="CAG8495044.1"/>
    <property type="molecule type" value="Genomic_DNA"/>
</dbReference>
<evidence type="ECO:0000313" key="8">
    <source>
        <dbReference type="EMBL" id="CAG8495044.1"/>
    </source>
</evidence>
<evidence type="ECO:0000256" key="1">
    <source>
        <dbReference type="ARBA" id="ARBA00022723"/>
    </source>
</evidence>
<name>A0A9N8ZH33_9GLOM</name>
<feature type="domain" description="RING-type" evidence="7">
    <location>
        <begin position="177"/>
        <end position="239"/>
    </location>
</feature>